<sequence length="202" mass="23251">MEIIDLNKNRSITSCLTAGYAQWTKNMWDVLKSIKWYILFTAIVLSITINSLIISSWHIWFPMAITSTIAVYQLNHQAFKYITNAPSNNKRILLLFKHLPKYISYSLLTNTISFSINILISTPLIILIYCYVQNQVGILQGDPDTQTTAFTALFFVTSFFTCILILCMNTWRIFSASFLYGACTVQDIVKFQNKKNHQGYNN</sequence>
<feature type="transmembrane region" description="Helical" evidence="1">
    <location>
        <begin position="102"/>
        <end position="129"/>
    </location>
</feature>
<evidence type="ECO:0000313" key="3">
    <source>
        <dbReference type="Proteomes" id="UP000070533"/>
    </source>
</evidence>
<dbReference type="PATRIC" id="fig|28128.5.peg.448"/>
<accession>A0A133QLD2</accession>
<evidence type="ECO:0000313" key="2">
    <source>
        <dbReference type="EMBL" id="KXA43698.1"/>
    </source>
</evidence>
<dbReference type="STRING" id="28128.HMPREF3226_00446"/>
<dbReference type="AlphaFoldDB" id="A0A133QLD2"/>
<feature type="transmembrane region" description="Helical" evidence="1">
    <location>
        <begin position="34"/>
        <end position="53"/>
    </location>
</feature>
<organism evidence="2 3">
    <name type="scientific">Prevotella corporis</name>
    <dbReference type="NCBI Taxonomy" id="28128"/>
    <lineage>
        <taxon>Bacteria</taxon>
        <taxon>Pseudomonadati</taxon>
        <taxon>Bacteroidota</taxon>
        <taxon>Bacteroidia</taxon>
        <taxon>Bacteroidales</taxon>
        <taxon>Prevotellaceae</taxon>
        <taxon>Prevotella</taxon>
    </lineage>
</organism>
<name>A0A133QLD2_9BACT</name>
<reference evidence="3" key="1">
    <citation type="submission" date="2016-01" db="EMBL/GenBank/DDBJ databases">
        <authorList>
            <person name="Mitreva M."/>
            <person name="Pepin K.H."/>
            <person name="Mihindukulasuriya K.A."/>
            <person name="Fulton R."/>
            <person name="Fronick C."/>
            <person name="O'Laughlin M."/>
            <person name="Miner T."/>
            <person name="Herter B."/>
            <person name="Rosa B.A."/>
            <person name="Cordes M."/>
            <person name="Tomlinson C."/>
            <person name="Wollam A."/>
            <person name="Palsikar V.B."/>
            <person name="Mardis E.R."/>
            <person name="Wilson R.K."/>
        </authorList>
    </citation>
    <scope>NUCLEOTIDE SEQUENCE [LARGE SCALE GENOMIC DNA]</scope>
    <source>
        <strain evidence="3">MJR7716</strain>
    </source>
</reference>
<evidence type="ECO:0000256" key="1">
    <source>
        <dbReference type="SAM" id="Phobius"/>
    </source>
</evidence>
<protein>
    <submittedName>
        <fullName evidence="2">Uncharacterized protein</fullName>
    </submittedName>
</protein>
<comment type="caution">
    <text evidence="2">The sequence shown here is derived from an EMBL/GenBank/DDBJ whole genome shotgun (WGS) entry which is preliminary data.</text>
</comment>
<keyword evidence="3" id="KW-1185">Reference proteome</keyword>
<feature type="transmembrane region" description="Helical" evidence="1">
    <location>
        <begin position="149"/>
        <end position="168"/>
    </location>
</feature>
<proteinExistence type="predicted"/>
<keyword evidence="1" id="KW-0472">Membrane</keyword>
<dbReference type="Proteomes" id="UP000070533">
    <property type="component" value="Unassembled WGS sequence"/>
</dbReference>
<keyword evidence="1" id="KW-1133">Transmembrane helix</keyword>
<gene>
    <name evidence="2" type="ORF">HMPREF3226_00446</name>
</gene>
<dbReference type="EMBL" id="LRQG01000016">
    <property type="protein sequence ID" value="KXA43698.1"/>
    <property type="molecule type" value="Genomic_DNA"/>
</dbReference>
<keyword evidence="1" id="KW-0812">Transmembrane</keyword>